<feature type="compositionally biased region" description="Polar residues" evidence="4">
    <location>
        <begin position="185"/>
        <end position="203"/>
    </location>
</feature>
<evidence type="ECO:0000256" key="1">
    <source>
        <dbReference type="ARBA" id="ARBA00004123"/>
    </source>
</evidence>
<dbReference type="HOGENOM" id="CLU_019790_0_0_1"/>
<accession>A0A0C3FZZ8</accession>
<feature type="region of interest" description="Disordered" evidence="4">
    <location>
        <begin position="177"/>
        <end position="219"/>
    </location>
</feature>
<protein>
    <recommendedName>
        <fullName evidence="5">BZIP domain-containing protein</fullName>
    </recommendedName>
</protein>
<dbReference type="EMBL" id="KN832985">
    <property type="protein sequence ID" value="KIM85339.1"/>
    <property type="molecule type" value="Genomic_DNA"/>
</dbReference>
<name>A0A0C3FZZ8_PILCF</name>
<keyword evidence="2" id="KW-0539">Nucleus</keyword>
<gene>
    <name evidence="6" type="ORF">PILCRDRAFT_817341</name>
</gene>
<dbReference type="Gene3D" id="1.20.5.170">
    <property type="match status" value="1"/>
</dbReference>
<evidence type="ECO:0000256" key="3">
    <source>
        <dbReference type="SAM" id="Coils"/>
    </source>
</evidence>
<feature type="coiled-coil region" evidence="3">
    <location>
        <begin position="72"/>
        <end position="131"/>
    </location>
</feature>
<dbReference type="Pfam" id="PF10297">
    <property type="entry name" value="Hap4_Hap_bind"/>
    <property type="match status" value="1"/>
</dbReference>
<evidence type="ECO:0000313" key="6">
    <source>
        <dbReference type="EMBL" id="KIM85339.1"/>
    </source>
</evidence>
<dbReference type="SUPFAM" id="SSF57959">
    <property type="entry name" value="Leucine zipper domain"/>
    <property type="match status" value="1"/>
</dbReference>
<sequence length="477" mass="51370">MGPSVVQPTLALSSSTLWATASKEWVIPAKPKPGRKRKTGAAPLVREDEDCQIDRDSAGRRGQNRAAQRAFRERKQTQLAELQARIRLYEQGEIERNVALQNVAKKLKGENEKLRNENYILRARIASCEKEHTTNSRWEVDGKRQRDDSSVTSSVSSDYPTKRIKVTKQTASFVVSHASPPSMALSPNSNDNSDNIFPSSFDSPSREEPNFPSPSSPLVDTADFQRILKPFHDKGADCAFSAAVCGQDTDCFCREMALDAADGTMLIQTSLSLANFERKVPTQPSVDSSKPSTQIGSILQNLPAYQAPIPLRRRAIASTFNSIFPISEPMQYHSSASISSATCSGDPANCMACADDSFGQAFCAAIGESVTATPPCDGCPCCLDAPGGNGNCCIDAVERAPHGRGISPAAGASATIPTNDAWRQIKSHPNVAFADLSLLADVVARRSKCTGPRVVISPALGAATPERVNSPRMLSRD</sequence>
<comment type="subcellular location">
    <subcellularLocation>
        <location evidence="1">Nucleus</location>
    </subcellularLocation>
</comment>
<organism evidence="6 7">
    <name type="scientific">Piloderma croceum (strain F 1598)</name>
    <dbReference type="NCBI Taxonomy" id="765440"/>
    <lineage>
        <taxon>Eukaryota</taxon>
        <taxon>Fungi</taxon>
        <taxon>Dikarya</taxon>
        <taxon>Basidiomycota</taxon>
        <taxon>Agaricomycotina</taxon>
        <taxon>Agaricomycetes</taxon>
        <taxon>Agaricomycetidae</taxon>
        <taxon>Atheliales</taxon>
        <taxon>Atheliaceae</taxon>
        <taxon>Piloderma</taxon>
    </lineage>
</organism>
<dbReference type="InterPro" id="IPR046347">
    <property type="entry name" value="bZIP_sf"/>
</dbReference>
<dbReference type="PANTHER" id="PTHR40621:SF7">
    <property type="entry name" value="BZIP DOMAIN-CONTAINING PROTEIN"/>
    <property type="match status" value="1"/>
</dbReference>
<dbReference type="STRING" id="765440.A0A0C3FZZ8"/>
<evidence type="ECO:0000313" key="7">
    <source>
        <dbReference type="Proteomes" id="UP000054166"/>
    </source>
</evidence>
<dbReference type="InterPro" id="IPR050936">
    <property type="entry name" value="AP-1-like"/>
</dbReference>
<dbReference type="AlphaFoldDB" id="A0A0C3FZZ8"/>
<feature type="domain" description="BZIP" evidence="5">
    <location>
        <begin position="60"/>
        <end position="74"/>
    </location>
</feature>
<dbReference type="InterPro" id="IPR004827">
    <property type="entry name" value="bZIP"/>
</dbReference>
<reference evidence="6 7" key="1">
    <citation type="submission" date="2014-04" db="EMBL/GenBank/DDBJ databases">
        <authorList>
            <consortium name="DOE Joint Genome Institute"/>
            <person name="Kuo A."/>
            <person name="Tarkka M."/>
            <person name="Buscot F."/>
            <person name="Kohler A."/>
            <person name="Nagy L.G."/>
            <person name="Floudas D."/>
            <person name="Copeland A."/>
            <person name="Barry K.W."/>
            <person name="Cichocki N."/>
            <person name="Veneault-Fourrey C."/>
            <person name="LaButti K."/>
            <person name="Lindquist E.A."/>
            <person name="Lipzen A."/>
            <person name="Lundell T."/>
            <person name="Morin E."/>
            <person name="Murat C."/>
            <person name="Sun H."/>
            <person name="Tunlid A."/>
            <person name="Henrissat B."/>
            <person name="Grigoriev I.V."/>
            <person name="Hibbett D.S."/>
            <person name="Martin F."/>
            <person name="Nordberg H.P."/>
            <person name="Cantor M.N."/>
            <person name="Hua S.X."/>
        </authorList>
    </citation>
    <scope>NUCLEOTIDE SEQUENCE [LARGE SCALE GENOMIC DNA]</scope>
    <source>
        <strain evidence="6 7">F 1598</strain>
    </source>
</reference>
<dbReference type="GO" id="GO:0000976">
    <property type="term" value="F:transcription cis-regulatory region binding"/>
    <property type="evidence" value="ECO:0007669"/>
    <property type="project" value="InterPro"/>
</dbReference>
<evidence type="ECO:0000256" key="2">
    <source>
        <dbReference type="ARBA" id="ARBA00023242"/>
    </source>
</evidence>
<dbReference type="InterPro" id="IPR018287">
    <property type="entry name" value="Hap4_TF_heteromerisation"/>
</dbReference>
<dbReference type="SMART" id="SM00338">
    <property type="entry name" value="BRLZ"/>
    <property type="match status" value="1"/>
</dbReference>
<dbReference type="OrthoDB" id="5374328at2759"/>
<dbReference type="CDD" id="cd14688">
    <property type="entry name" value="bZIP_YAP"/>
    <property type="match status" value="1"/>
</dbReference>
<dbReference type="InParanoid" id="A0A0C3FZZ8"/>
<dbReference type="GO" id="GO:0090575">
    <property type="term" value="C:RNA polymerase II transcription regulator complex"/>
    <property type="evidence" value="ECO:0007669"/>
    <property type="project" value="TreeGrafter"/>
</dbReference>
<feature type="region of interest" description="Disordered" evidence="4">
    <location>
        <begin position="131"/>
        <end position="159"/>
    </location>
</feature>
<dbReference type="Proteomes" id="UP000054166">
    <property type="component" value="Unassembled WGS sequence"/>
</dbReference>
<dbReference type="GO" id="GO:0001228">
    <property type="term" value="F:DNA-binding transcription activator activity, RNA polymerase II-specific"/>
    <property type="evidence" value="ECO:0007669"/>
    <property type="project" value="TreeGrafter"/>
</dbReference>
<proteinExistence type="predicted"/>
<feature type="compositionally biased region" description="Basic and acidic residues" evidence="4">
    <location>
        <begin position="131"/>
        <end position="149"/>
    </location>
</feature>
<keyword evidence="3" id="KW-0175">Coiled coil</keyword>
<dbReference type="PANTHER" id="PTHR40621">
    <property type="entry name" value="TRANSCRIPTION FACTOR KAPC-RELATED"/>
    <property type="match status" value="1"/>
</dbReference>
<keyword evidence="7" id="KW-1185">Reference proteome</keyword>
<reference evidence="7" key="2">
    <citation type="submission" date="2015-01" db="EMBL/GenBank/DDBJ databases">
        <title>Evolutionary Origins and Diversification of the Mycorrhizal Mutualists.</title>
        <authorList>
            <consortium name="DOE Joint Genome Institute"/>
            <consortium name="Mycorrhizal Genomics Consortium"/>
            <person name="Kohler A."/>
            <person name="Kuo A."/>
            <person name="Nagy L.G."/>
            <person name="Floudas D."/>
            <person name="Copeland A."/>
            <person name="Barry K.W."/>
            <person name="Cichocki N."/>
            <person name="Veneault-Fourrey C."/>
            <person name="LaButti K."/>
            <person name="Lindquist E.A."/>
            <person name="Lipzen A."/>
            <person name="Lundell T."/>
            <person name="Morin E."/>
            <person name="Murat C."/>
            <person name="Riley R."/>
            <person name="Ohm R."/>
            <person name="Sun H."/>
            <person name="Tunlid A."/>
            <person name="Henrissat B."/>
            <person name="Grigoriev I.V."/>
            <person name="Hibbett D.S."/>
            <person name="Martin F."/>
        </authorList>
    </citation>
    <scope>NUCLEOTIDE SEQUENCE [LARGE SCALE GENOMIC DNA]</scope>
    <source>
        <strain evidence="7">F 1598</strain>
    </source>
</reference>
<evidence type="ECO:0000256" key="4">
    <source>
        <dbReference type="SAM" id="MobiDB-lite"/>
    </source>
</evidence>
<dbReference type="PROSITE" id="PS00036">
    <property type="entry name" value="BZIP_BASIC"/>
    <property type="match status" value="1"/>
</dbReference>
<evidence type="ECO:0000259" key="5">
    <source>
        <dbReference type="PROSITE" id="PS00036"/>
    </source>
</evidence>